<keyword evidence="2" id="KW-0121">Carboxypeptidase</keyword>
<dbReference type="PANTHER" id="PTHR11802">
    <property type="entry name" value="SERINE PROTEASE FAMILY S10 SERINE CARBOXYPEPTIDASE"/>
    <property type="match status" value="1"/>
</dbReference>
<dbReference type="Proteomes" id="UP001321473">
    <property type="component" value="Unassembled WGS sequence"/>
</dbReference>
<dbReference type="GO" id="GO:0004185">
    <property type="term" value="F:serine-type carboxypeptidase activity"/>
    <property type="evidence" value="ECO:0007669"/>
    <property type="project" value="InterPro"/>
</dbReference>
<proteinExistence type="inferred from homology"/>
<reference evidence="8 9" key="1">
    <citation type="journal article" date="2023" name="Arcadia Sci">
        <title>De novo assembly of a long-read Amblyomma americanum tick genome.</title>
        <authorList>
            <person name="Chou S."/>
            <person name="Poskanzer K.E."/>
            <person name="Rollins M."/>
            <person name="Thuy-Boun P.S."/>
        </authorList>
    </citation>
    <scope>NUCLEOTIDE SEQUENCE [LARGE SCALE GENOMIC DNA]</scope>
    <source>
        <strain evidence="8">F_SG_1</strain>
        <tissue evidence="8">Salivary glands</tissue>
    </source>
</reference>
<protein>
    <recommendedName>
        <fullName evidence="10">Serine carboxypeptidase</fullName>
    </recommendedName>
</protein>
<dbReference type="PRINTS" id="PR00724">
    <property type="entry name" value="CRBOXYPTASEC"/>
</dbReference>
<keyword evidence="5" id="KW-0378">Hydrolase</keyword>
<keyword evidence="4 7" id="KW-0732">Signal</keyword>
<keyword evidence="6" id="KW-0325">Glycoprotein</keyword>
<sequence>MTAASLWACVVLAGILQLASGSEQLPSGAEPFSSTDSGPLFLTPFIKNCSFDEARNQSRVKLFQEKANATAYSGFITVNETTGSNLFFLLIEAQNNSSEAPLMLWVQGGPGLSSLFGQFLQNGPIGINASGGLFHRNLTIQKDVNIVYLDVPVGAGFSFTRNESGFARSLQDITVDIREFLSQFEKLFCEYSGRDFYVAGESYGARYAVSLAHSLKTNRSGNITLKLQGTIGGVGFFGSVFQTADSSSFLYAASMVTQEGRNQFATQFEIMRQLASSGNTTQFQMAVGLLFQTLFNSIPPYPPTLFQNLTLYNSHASPLYSEMPPDMVQYFIYANKSEFKKAIHVGEDVCLRYYNESLILSLAPDLAYDVSPQIEFLLNESRVLFYTAQMDTVFPATNLQAYFRSLNWTYASEYRNAPRVPWKPYGGCQGMCGYKITVHDFTEAMLLGAGHYAAVDKPDEAYYLMREFITENKVSPMC</sequence>
<keyword evidence="3" id="KW-0645">Protease</keyword>
<dbReference type="Pfam" id="PF00450">
    <property type="entry name" value="Peptidase_S10"/>
    <property type="match status" value="1"/>
</dbReference>
<comment type="caution">
    <text evidence="8">The sequence shown here is derived from an EMBL/GenBank/DDBJ whole genome shotgun (WGS) entry which is preliminary data.</text>
</comment>
<evidence type="ECO:0000256" key="3">
    <source>
        <dbReference type="ARBA" id="ARBA00022670"/>
    </source>
</evidence>
<dbReference type="InterPro" id="IPR029058">
    <property type="entry name" value="AB_hydrolase_fold"/>
</dbReference>
<evidence type="ECO:0000256" key="6">
    <source>
        <dbReference type="ARBA" id="ARBA00023180"/>
    </source>
</evidence>
<evidence type="ECO:0000256" key="2">
    <source>
        <dbReference type="ARBA" id="ARBA00022645"/>
    </source>
</evidence>
<organism evidence="8 9">
    <name type="scientific">Amblyomma americanum</name>
    <name type="common">Lone star tick</name>
    <dbReference type="NCBI Taxonomy" id="6943"/>
    <lineage>
        <taxon>Eukaryota</taxon>
        <taxon>Metazoa</taxon>
        <taxon>Ecdysozoa</taxon>
        <taxon>Arthropoda</taxon>
        <taxon>Chelicerata</taxon>
        <taxon>Arachnida</taxon>
        <taxon>Acari</taxon>
        <taxon>Parasitiformes</taxon>
        <taxon>Ixodida</taxon>
        <taxon>Ixodoidea</taxon>
        <taxon>Ixodidae</taxon>
        <taxon>Amblyomminae</taxon>
        <taxon>Amblyomma</taxon>
    </lineage>
</organism>
<evidence type="ECO:0000256" key="7">
    <source>
        <dbReference type="SAM" id="SignalP"/>
    </source>
</evidence>
<evidence type="ECO:0000313" key="8">
    <source>
        <dbReference type="EMBL" id="KAK8765401.1"/>
    </source>
</evidence>
<feature type="chain" id="PRO_5042908867" description="Serine carboxypeptidase" evidence="7">
    <location>
        <begin position="22"/>
        <end position="478"/>
    </location>
</feature>
<evidence type="ECO:0000313" key="9">
    <source>
        <dbReference type="Proteomes" id="UP001321473"/>
    </source>
</evidence>
<dbReference type="AlphaFoldDB" id="A0AAQ4DSG1"/>
<dbReference type="InterPro" id="IPR001563">
    <property type="entry name" value="Peptidase_S10"/>
</dbReference>
<dbReference type="GO" id="GO:0006508">
    <property type="term" value="P:proteolysis"/>
    <property type="evidence" value="ECO:0007669"/>
    <property type="project" value="UniProtKB-KW"/>
</dbReference>
<accession>A0AAQ4DSG1</accession>
<dbReference type="PANTHER" id="PTHR11802:SF472">
    <property type="entry name" value="SERINE CARBOXYPEPTIDASE CPVL-RELATED"/>
    <property type="match status" value="1"/>
</dbReference>
<keyword evidence="9" id="KW-1185">Reference proteome</keyword>
<evidence type="ECO:0000256" key="5">
    <source>
        <dbReference type="ARBA" id="ARBA00022801"/>
    </source>
</evidence>
<evidence type="ECO:0008006" key="10">
    <source>
        <dbReference type="Google" id="ProtNLM"/>
    </source>
</evidence>
<feature type="signal peptide" evidence="7">
    <location>
        <begin position="1"/>
        <end position="21"/>
    </location>
</feature>
<dbReference type="Gene3D" id="3.40.50.1820">
    <property type="entry name" value="alpha/beta hydrolase"/>
    <property type="match status" value="1"/>
</dbReference>
<dbReference type="SUPFAM" id="SSF53474">
    <property type="entry name" value="alpha/beta-Hydrolases"/>
    <property type="match status" value="1"/>
</dbReference>
<name>A0AAQ4DSG1_AMBAM</name>
<evidence type="ECO:0000256" key="4">
    <source>
        <dbReference type="ARBA" id="ARBA00022729"/>
    </source>
</evidence>
<evidence type="ECO:0000256" key="1">
    <source>
        <dbReference type="ARBA" id="ARBA00009431"/>
    </source>
</evidence>
<dbReference type="EMBL" id="JARKHS020027434">
    <property type="protein sequence ID" value="KAK8765401.1"/>
    <property type="molecule type" value="Genomic_DNA"/>
</dbReference>
<comment type="similarity">
    <text evidence="1">Belongs to the peptidase S10 family.</text>
</comment>
<gene>
    <name evidence="8" type="ORF">V5799_032009</name>
</gene>